<protein>
    <submittedName>
        <fullName evidence="2">SC5A6 protein</fullName>
    </submittedName>
</protein>
<feature type="chain" id="PRO_5029668565" evidence="1">
    <location>
        <begin position="30"/>
        <end position="47"/>
    </location>
</feature>
<dbReference type="Proteomes" id="UP000516988">
    <property type="component" value="Unassembled WGS sequence"/>
</dbReference>
<sequence length="47" mass="4950">YSAHNSTTVILVGLLVSLLTGECPTPAAAVDPRTIYPVLPRLLCCLP</sequence>
<feature type="signal peptide" evidence="1">
    <location>
        <begin position="1"/>
        <end position="29"/>
    </location>
</feature>
<comment type="caution">
    <text evidence="2">The sequence shown here is derived from an EMBL/GenBank/DDBJ whole genome shotgun (WGS) entry which is preliminary data.</text>
</comment>
<keyword evidence="3" id="KW-1185">Reference proteome</keyword>
<gene>
    <name evidence="2" type="primary">Slc5a6_0</name>
    <name evidence="2" type="ORF">STECAR_R04168</name>
</gene>
<keyword evidence="1" id="KW-0732">Signal</keyword>
<feature type="non-terminal residue" evidence="2">
    <location>
        <position position="1"/>
    </location>
</feature>
<feature type="non-terminal residue" evidence="2">
    <location>
        <position position="47"/>
    </location>
</feature>
<dbReference type="OrthoDB" id="6132759at2759"/>
<accession>A0A7K6WK44</accession>
<dbReference type="EMBL" id="VZSC01012055">
    <property type="protein sequence ID" value="NWX47270.1"/>
    <property type="molecule type" value="Genomic_DNA"/>
</dbReference>
<reference evidence="2 3" key="1">
    <citation type="submission" date="2019-09" db="EMBL/GenBank/DDBJ databases">
        <title>Bird 10,000 Genomes (B10K) Project - Family phase.</title>
        <authorList>
            <person name="Zhang G."/>
        </authorList>
    </citation>
    <scope>NUCLEOTIDE SEQUENCE [LARGE SCALE GENOMIC DNA]</scope>
    <source>
        <strain evidence="2">OUT-0004</strain>
    </source>
</reference>
<evidence type="ECO:0000256" key="1">
    <source>
        <dbReference type="SAM" id="SignalP"/>
    </source>
</evidence>
<proteinExistence type="predicted"/>
<name>A0A7K6WK44_STECA</name>
<dbReference type="AlphaFoldDB" id="A0A7K6WK44"/>
<evidence type="ECO:0000313" key="2">
    <source>
        <dbReference type="EMBL" id="NWX47270.1"/>
    </source>
</evidence>
<organism evidence="2 3">
    <name type="scientific">Steatornis caripensis</name>
    <name type="common">Oilbird</name>
    <dbReference type="NCBI Taxonomy" id="48435"/>
    <lineage>
        <taxon>Eukaryota</taxon>
        <taxon>Metazoa</taxon>
        <taxon>Chordata</taxon>
        <taxon>Craniata</taxon>
        <taxon>Vertebrata</taxon>
        <taxon>Euteleostomi</taxon>
        <taxon>Archelosauria</taxon>
        <taxon>Archosauria</taxon>
        <taxon>Dinosauria</taxon>
        <taxon>Saurischia</taxon>
        <taxon>Theropoda</taxon>
        <taxon>Coelurosauria</taxon>
        <taxon>Aves</taxon>
        <taxon>Neognathae</taxon>
        <taxon>Neoaves</taxon>
        <taxon>Strisores</taxon>
        <taxon>Caprimulgiformes</taxon>
        <taxon>Steatornithidae</taxon>
        <taxon>Steatornis</taxon>
    </lineage>
</organism>
<evidence type="ECO:0000313" key="3">
    <source>
        <dbReference type="Proteomes" id="UP000516988"/>
    </source>
</evidence>